<reference evidence="1" key="1">
    <citation type="submission" date="2023-06" db="EMBL/GenBank/DDBJ databases">
        <authorList>
            <person name="Kurt Z."/>
        </authorList>
    </citation>
    <scope>NUCLEOTIDE SEQUENCE</scope>
</reference>
<name>A0AA86QH74_9EUKA</name>
<protein>
    <submittedName>
        <fullName evidence="2">Hypothetical_protein</fullName>
    </submittedName>
</protein>
<reference evidence="2 3" key="2">
    <citation type="submission" date="2024-07" db="EMBL/GenBank/DDBJ databases">
        <authorList>
            <person name="Akdeniz Z."/>
        </authorList>
    </citation>
    <scope>NUCLEOTIDE SEQUENCE [LARGE SCALE GENOMIC DNA]</scope>
</reference>
<dbReference type="EMBL" id="CAXDID020000072">
    <property type="protein sequence ID" value="CAL6015303.1"/>
    <property type="molecule type" value="Genomic_DNA"/>
</dbReference>
<organism evidence="1">
    <name type="scientific">Hexamita inflata</name>
    <dbReference type="NCBI Taxonomy" id="28002"/>
    <lineage>
        <taxon>Eukaryota</taxon>
        <taxon>Metamonada</taxon>
        <taxon>Diplomonadida</taxon>
        <taxon>Hexamitidae</taxon>
        <taxon>Hexamitinae</taxon>
        <taxon>Hexamita</taxon>
    </lineage>
</organism>
<evidence type="ECO:0000313" key="3">
    <source>
        <dbReference type="Proteomes" id="UP001642409"/>
    </source>
</evidence>
<dbReference type="AlphaFoldDB" id="A0AA86QH74"/>
<evidence type="ECO:0000313" key="1">
    <source>
        <dbReference type="EMBL" id="CAI9956257.1"/>
    </source>
</evidence>
<evidence type="ECO:0000313" key="2">
    <source>
        <dbReference type="EMBL" id="CAL6015303.1"/>
    </source>
</evidence>
<accession>A0AA86QH74</accession>
<gene>
    <name evidence="2" type="ORF">HINF_LOCUS24691</name>
    <name evidence="1" type="ORF">HINF_LOCUS43902</name>
</gene>
<dbReference type="EMBL" id="CATOUU010000871">
    <property type="protein sequence ID" value="CAI9956257.1"/>
    <property type="molecule type" value="Genomic_DNA"/>
</dbReference>
<sequence>MIVLLVLTYSQNLKTFQSNSFLQIIASQSFVIIEQSFMLHFQSLTKYGVVSIYQIKEQKLIKQMNYKVYHKQNKGGWQIRLNEISHEQAFEINSLFVICTLFYL</sequence>
<proteinExistence type="predicted"/>
<dbReference type="Proteomes" id="UP001642409">
    <property type="component" value="Unassembled WGS sequence"/>
</dbReference>
<keyword evidence="3" id="KW-1185">Reference proteome</keyword>
<comment type="caution">
    <text evidence="1">The sequence shown here is derived from an EMBL/GenBank/DDBJ whole genome shotgun (WGS) entry which is preliminary data.</text>
</comment>